<dbReference type="GO" id="GO:0008360">
    <property type="term" value="P:regulation of cell shape"/>
    <property type="evidence" value="ECO:0007669"/>
    <property type="project" value="UniProtKB-KW"/>
</dbReference>
<dbReference type="SUPFAM" id="SSF56194">
    <property type="entry name" value="Uridine diphospho-N-Acetylenolpyruvylglucosamine reductase, MurB, C-terminal domain"/>
    <property type="match status" value="1"/>
</dbReference>
<dbReference type="InterPro" id="IPR016167">
    <property type="entry name" value="FAD-bd_PCMH_sub1"/>
</dbReference>
<gene>
    <name evidence="20" type="primary">murB</name>
    <name evidence="22" type="ORF">HNR75_002570</name>
</gene>
<dbReference type="GO" id="GO:0009252">
    <property type="term" value="P:peptidoglycan biosynthetic process"/>
    <property type="evidence" value="ECO:0007669"/>
    <property type="project" value="UniProtKB-UniRule"/>
</dbReference>
<feature type="active site" evidence="20">
    <location>
        <position position="164"/>
    </location>
</feature>
<sequence>MQPSMPFPLKSFNTFGLDARARMGLILSDERELDSLRQNAWWSDTMPRLLIGEGSNILFTADFDGLVIVNRLKGISVQETDDAWLLHVAAGENWHQLIQWTLQNQMPGMENLALIPGTVGAAPVQNIGAYGVEFCRFCDYVDTWHFVDGHRERYRAEQCRFGYRDSLFKHELHDQVIITAVGLRIPKKWQSVVEYGPLKALGSEVSAEQIFNAICELRQSKLPDPVVLGNAGSFFKNPVISSAQAEELKRDYPTMPCFEAGAGQNKLAAGWLIDQAGLKGFTLGTAGVHRDQALVLVNLGGATATEILALARHVADTVRQKFAVQLEPEVRFIGVSGEINSLQAIR</sequence>
<dbReference type="GO" id="GO:0051301">
    <property type="term" value="P:cell division"/>
    <property type="evidence" value="ECO:0007669"/>
    <property type="project" value="UniProtKB-KW"/>
</dbReference>
<keyword evidence="17 20" id="KW-0961">Cell wall biogenesis/degradation</keyword>
<dbReference type="GO" id="GO:0071555">
    <property type="term" value="P:cell wall organization"/>
    <property type="evidence" value="ECO:0007669"/>
    <property type="project" value="UniProtKB-KW"/>
</dbReference>
<keyword evidence="16 20" id="KW-0131">Cell cycle</keyword>
<dbReference type="EMBL" id="JACHGR010000009">
    <property type="protein sequence ID" value="MBB6056631.1"/>
    <property type="molecule type" value="Genomic_DNA"/>
</dbReference>
<dbReference type="EC" id="1.3.1.98" evidence="6 20"/>
<dbReference type="InterPro" id="IPR011601">
    <property type="entry name" value="MurB_C"/>
</dbReference>
<comment type="pathway">
    <text evidence="4 20">Cell wall biogenesis; peptidoglycan biosynthesis.</text>
</comment>
<evidence type="ECO:0000256" key="18">
    <source>
        <dbReference type="ARBA" id="ARBA00031026"/>
    </source>
</evidence>
<dbReference type="Proteomes" id="UP000585721">
    <property type="component" value="Unassembled WGS sequence"/>
</dbReference>
<evidence type="ECO:0000259" key="21">
    <source>
        <dbReference type="PROSITE" id="PS51387"/>
    </source>
</evidence>
<proteinExistence type="inferred from homology"/>
<dbReference type="PANTHER" id="PTHR21071">
    <property type="entry name" value="UDP-N-ACETYLENOLPYRUVOYLGLUCOSAMINE REDUCTASE"/>
    <property type="match status" value="1"/>
</dbReference>
<comment type="function">
    <text evidence="2 20">Cell wall formation.</text>
</comment>
<dbReference type="PROSITE" id="PS51387">
    <property type="entry name" value="FAD_PCMH"/>
    <property type="match status" value="1"/>
</dbReference>
<evidence type="ECO:0000256" key="6">
    <source>
        <dbReference type="ARBA" id="ARBA00012518"/>
    </source>
</evidence>
<keyword evidence="8 20" id="KW-0963">Cytoplasm</keyword>
<dbReference type="Gene3D" id="3.90.78.10">
    <property type="entry name" value="UDP-N-acetylenolpyruvoylglucosamine reductase, C-terminal domain"/>
    <property type="match status" value="1"/>
</dbReference>
<dbReference type="PANTHER" id="PTHR21071:SF4">
    <property type="entry name" value="UDP-N-ACETYLENOLPYRUVOYLGLUCOSAMINE REDUCTASE"/>
    <property type="match status" value="1"/>
</dbReference>
<evidence type="ECO:0000256" key="9">
    <source>
        <dbReference type="ARBA" id="ARBA00022618"/>
    </source>
</evidence>
<feature type="active site" description="Proton donor" evidence="20">
    <location>
        <position position="233"/>
    </location>
</feature>
<dbReference type="InterPro" id="IPR003170">
    <property type="entry name" value="MurB"/>
</dbReference>
<keyword evidence="23" id="KW-1185">Reference proteome</keyword>
<evidence type="ECO:0000256" key="14">
    <source>
        <dbReference type="ARBA" id="ARBA00022984"/>
    </source>
</evidence>
<evidence type="ECO:0000256" key="7">
    <source>
        <dbReference type="ARBA" id="ARBA00015188"/>
    </source>
</evidence>
<feature type="domain" description="FAD-binding PCMH-type" evidence="21">
    <location>
        <begin position="17"/>
        <end position="188"/>
    </location>
</feature>
<evidence type="ECO:0000256" key="11">
    <source>
        <dbReference type="ARBA" id="ARBA00022827"/>
    </source>
</evidence>
<comment type="subcellular location">
    <subcellularLocation>
        <location evidence="3 20">Cytoplasm</location>
    </subcellularLocation>
</comment>
<name>A0A841GNE2_9GAMM</name>
<evidence type="ECO:0000256" key="1">
    <source>
        <dbReference type="ARBA" id="ARBA00001974"/>
    </source>
</evidence>
<evidence type="ECO:0000256" key="8">
    <source>
        <dbReference type="ARBA" id="ARBA00022490"/>
    </source>
</evidence>
<dbReference type="RefSeq" id="WP_343043283.1">
    <property type="nucleotide sequence ID" value="NZ_JACHGR010000009.1"/>
</dbReference>
<evidence type="ECO:0000256" key="19">
    <source>
        <dbReference type="ARBA" id="ARBA00048914"/>
    </source>
</evidence>
<evidence type="ECO:0000256" key="16">
    <source>
        <dbReference type="ARBA" id="ARBA00023306"/>
    </source>
</evidence>
<feature type="active site" evidence="20">
    <location>
        <position position="329"/>
    </location>
</feature>
<evidence type="ECO:0000256" key="12">
    <source>
        <dbReference type="ARBA" id="ARBA00022857"/>
    </source>
</evidence>
<keyword evidence="14 20" id="KW-0573">Peptidoglycan synthesis</keyword>
<dbReference type="Gene3D" id="3.30.43.10">
    <property type="entry name" value="Uridine Diphospho-n-acetylenolpyruvylglucosamine Reductase, domain 2"/>
    <property type="match status" value="1"/>
</dbReference>
<evidence type="ECO:0000256" key="20">
    <source>
        <dbReference type="HAMAP-Rule" id="MF_00037"/>
    </source>
</evidence>
<dbReference type="UniPathway" id="UPA00219"/>
<organism evidence="22 23">
    <name type="scientific">Tolumonas osonensis</name>
    <dbReference type="NCBI Taxonomy" id="675874"/>
    <lineage>
        <taxon>Bacteria</taxon>
        <taxon>Pseudomonadati</taxon>
        <taxon>Pseudomonadota</taxon>
        <taxon>Gammaproteobacteria</taxon>
        <taxon>Aeromonadales</taxon>
        <taxon>Aeromonadaceae</taxon>
        <taxon>Tolumonas</taxon>
    </lineage>
</organism>
<keyword evidence="11 20" id="KW-0274">FAD</keyword>
<comment type="caution">
    <text evidence="22">The sequence shown here is derived from an EMBL/GenBank/DDBJ whole genome shotgun (WGS) entry which is preliminary data.</text>
</comment>
<dbReference type="GO" id="GO:0071949">
    <property type="term" value="F:FAD binding"/>
    <property type="evidence" value="ECO:0007669"/>
    <property type="project" value="InterPro"/>
</dbReference>
<dbReference type="SUPFAM" id="SSF56176">
    <property type="entry name" value="FAD-binding/transporter-associated domain-like"/>
    <property type="match status" value="1"/>
</dbReference>
<dbReference type="HAMAP" id="MF_00037">
    <property type="entry name" value="MurB"/>
    <property type="match status" value="1"/>
</dbReference>
<dbReference type="InterPro" id="IPR016166">
    <property type="entry name" value="FAD-bd_PCMH"/>
</dbReference>
<dbReference type="InterPro" id="IPR036318">
    <property type="entry name" value="FAD-bd_PCMH-like_sf"/>
</dbReference>
<comment type="similarity">
    <text evidence="5 20">Belongs to the MurB family.</text>
</comment>
<dbReference type="Pfam" id="PF02873">
    <property type="entry name" value="MurB_C"/>
    <property type="match status" value="1"/>
</dbReference>
<dbReference type="AlphaFoldDB" id="A0A841GNE2"/>
<dbReference type="Gene3D" id="3.30.465.10">
    <property type="match status" value="1"/>
</dbReference>
<evidence type="ECO:0000256" key="4">
    <source>
        <dbReference type="ARBA" id="ARBA00004752"/>
    </source>
</evidence>
<dbReference type="InterPro" id="IPR036635">
    <property type="entry name" value="MurB_C_sf"/>
</dbReference>
<evidence type="ECO:0000256" key="5">
    <source>
        <dbReference type="ARBA" id="ARBA00010485"/>
    </source>
</evidence>
<evidence type="ECO:0000256" key="10">
    <source>
        <dbReference type="ARBA" id="ARBA00022630"/>
    </source>
</evidence>
<evidence type="ECO:0000313" key="23">
    <source>
        <dbReference type="Proteomes" id="UP000585721"/>
    </source>
</evidence>
<keyword evidence="13 20" id="KW-0133">Cell shape</keyword>
<comment type="catalytic activity">
    <reaction evidence="19 20">
        <text>UDP-N-acetyl-alpha-D-muramate + NADP(+) = UDP-N-acetyl-3-O-(1-carboxyvinyl)-alpha-D-glucosamine + NADPH + H(+)</text>
        <dbReference type="Rhea" id="RHEA:12248"/>
        <dbReference type="ChEBI" id="CHEBI:15378"/>
        <dbReference type="ChEBI" id="CHEBI:57783"/>
        <dbReference type="ChEBI" id="CHEBI:58349"/>
        <dbReference type="ChEBI" id="CHEBI:68483"/>
        <dbReference type="ChEBI" id="CHEBI:70757"/>
        <dbReference type="EC" id="1.3.1.98"/>
    </reaction>
</comment>
<keyword evidence="10 20" id="KW-0285">Flavoprotein</keyword>
<evidence type="ECO:0000256" key="3">
    <source>
        <dbReference type="ARBA" id="ARBA00004496"/>
    </source>
</evidence>
<keyword evidence="9 20" id="KW-0132">Cell division</keyword>
<accession>A0A841GNE2</accession>
<evidence type="ECO:0000256" key="15">
    <source>
        <dbReference type="ARBA" id="ARBA00023002"/>
    </source>
</evidence>
<evidence type="ECO:0000256" key="13">
    <source>
        <dbReference type="ARBA" id="ARBA00022960"/>
    </source>
</evidence>
<reference evidence="22 23" key="1">
    <citation type="submission" date="2020-08" db="EMBL/GenBank/DDBJ databases">
        <title>Genomic Encyclopedia of Type Strains, Phase IV (KMG-IV): sequencing the most valuable type-strain genomes for metagenomic binning, comparative biology and taxonomic classification.</title>
        <authorList>
            <person name="Goeker M."/>
        </authorList>
    </citation>
    <scope>NUCLEOTIDE SEQUENCE [LARGE SCALE GENOMIC DNA]</scope>
    <source>
        <strain evidence="22 23">DSM 22975</strain>
    </source>
</reference>
<evidence type="ECO:0000313" key="22">
    <source>
        <dbReference type="EMBL" id="MBB6056631.1"/>
    </source>
</evidence>
<protein>
    <recommendedName>
        <fullName evidence="7 20">UDP-N-acetylenolpyruvoylglucosamine reductase</fullName>
        <ecNumber evidence="6 20">1.3.1.98</ecNumber>
    </recommendedName>
    <alternativeName>
        <fullName evidence="18 20">UDP-N-acetylmuramate dehydrogenase</fullName>
    </alternativeName>
</protein>
<keyword evidence="15 20" id="KW-0560">Oxidoreductase</keyword>
<evidence type="ECO:0000256" key="2">
    <source>
        <dbReference type="ARBA" id="ARBA00003921"/>
    </source>
</evidence>
<dbReference type="InterPro" id="IPR016169">
    <property type="entry name" value="FAD-bd_PCMH_sub2"/>
</dbReference>
<dbReference type="GO" id="GO:0005829">
    <property type="term" value="C:cytosol"/>
    <property type="evidence" value="ECO:0007669"/>
    <property type="project" value="TreeGrafter"/>
</dbReference>
<dbReference type="NCBIfam" id="TIGR00179">
    <property type="entry name" value="murB"/>
    <property type="match status" value="1"/>
</dbReference>
<dbReference type="Pfam" id="PF01565">
    <property type="entry name" value="FAD_binding_4"/>
    <property type="match status" value="1"/>
</dbReference>
<evidence type="ECO:0000256" key="17">
    <source>
        <dbReference type="ARBA" id="ARBA00023316"/>
    </source>
</evidence>
<keyword evidence="12 20" id="KW-0521">NADP</keyword>
<dbReference type="InterPro" id="IPR006094">
    <property type="entry name" value="Oxid_FAD_bind_N"/>
</dbReference>
<dbReference type="NCBIfam" id="NF000755">
    <property type="entry name" value="PRK00046.1"/>
    <property type="match status" value="1"/>
</dbReference>
<dbReference type="GO" id="GO:0008762">
    <property type="term" value="F:UDP-N-acetylmuramate dehydrogenase activity"/>
    <property type="evidence" value="ECO:0007669"/>
    <property type="project" value="UniProtKB-UniRule"/>
</dbReference>
<comment type="cofactor">
    <cofactor evidence="1 20">
        <name>FAD</name>
        <dbReference type="ChEBI" id="CHEBI:57692"/>
    </cofactor>
</comment>